<dbReference type="GO" id="GO:0006508">
    <property type="term" value="P:proteolysis"/>
    <property type="evidence" value="ECO:0007669"/>
    <property type="project" value="UniProtKB-KW"/>
</dbReference>
<dbReference type="GO" id="GO:0008233">
    <property type="term" value="F:peptidase activity"/>
    <property type="evidence" value="ECO:0007669"/>
    <property type="project" value="UniProtKB-KW"/>
</dbReference>
<keyword evidence="3" id="KW-0378">Hydrolase</keyword>
<comment type="caution">
    <text evidence="3">The sequence shown here is derived from an EMBL/GenBank/DDBJ whole genome shotgun (WGS) entry which is preliminary data.</text>
</comment>
<evidence type="ECO:0000313" key="4">
    <source>
        <dbReference type="Proteomes" id="UP000280346"/>
    </source>
</evidence>
<keyword evidence="2" id="KW-0732">Signal</keyword>
<dbReference type="EMBL" id="RZIJ01000005">
    <property type="protein sequence ID" value="RUQ73762.1"/>
    <property type="molecule type" value="Genomic_DNA"/>
</dbReference>
<dbReference type="AlphaFoldDB" id="A0A3S0WWC6"/>
<reference evidence="3 4" key="1">
    <citation type="submission" date="2018-12" db="EMBL/GenBank/DDBJ databases">
        <authorList>
            <person name="Yang Y."/>
        </authorList>
    </citation>
    <scope>NUCLEOTIDE SEQUENCE [LARGE SCALE GENOMIC DNA]</scope>
    <source>
        <strain evidence="3 4">GSF71</strain>
    </source>
</reference>
<evidence type="ECO:0000256" key="1">
    <source>
        <dbReference type="SAM" id="MobiDB-lite"/>
    </source>
</evidence>
<feature type="compositionally biased region" description="Acidic residues" evidence="1">
    <location>
        <begin position="489"/>
        <end position="501"/>
    </location>
</feature>
<name>A0A3S0WWC6_9PROT</name>
<proteinExistence type="predicted"/>
<dbReference type="Proteomes" id="UP000280346">
    <property type="component" value="Unassembled WGS sequence"/>
</dbReference>
<keyword evidence="4" id="KW-1185">Reference proteome</keyword>
<feature type="region of interest" description="Disordered" evidence="1">
    <location>
        <begin position="230"/>
        <end position="260"/>
    </location>
</feature>
<gene>
    <name evidence="3" type="ORF">EJ913_08895</name>
</gene>
<accession>A0A3S0WWC6</accession>
<dbReference type="PROSITE" id="PS51257">
    <property type="entry name" value="PROKAR_LIPOPROTEIN"/>
    <property type="match status" value="1"/>
</dbReference>
<evidence type="ECO:0000313" key="3">
    <source>
        <dbReference type="EMBL" id="RUQ73762.1"/>
    </source>
</evidence>
<keyword evidence="3" id="KW-0645">Protease</keyword>
<feature type="chain" id="PRO_5018782944" evidence="2">
    <location>
        <begin position="31"/>
        <end position="501"/>
    </location>
</feature>
<feature type="signal peptide" evidence="2">
    <location>
        <begin position="1"/>
        <end position="30"/>
    </location>
</feature>
<feature type="region of interest" description="Disordered" evidence="1">
    <location>
        <begin position="471"/>
        <end position="501"/>
    </location>
</feature>
<dbReference type="OrthoDB" id="7355124at2"/>
<dbReference type="RefSeq" id="WP_126996879.1">
    <property type="nucleotide sequence ID" value="NZ_JBNPXW010000004.1"/>
</dbReference>
<protein>
    <submittedName>
        <fullName evidence="3">Serine protease</fullName>
    </submittedName>
</protein>
<organism evidence="3 4">
    <name type="scientific">Azospirillum doebereinerae</name>
    <dbReference type="NCBI Taxonomy" id="92933"/>
    <lineage>
        <taxon>Bacteria</taxon>
        <taxon>Pseudomonadati</taxon>
        <taxon>Pseudomonadota</taxon>
        <taxon>Alphaproteobacteria</taxon>
        <taxon>Rhodospirillales</taxon>
        <taxon>Azospirillaceae</taxon>
        <taxon>Azospirillum</taxon>
    </lineage>
</organism>
<evidence type="ECO:0000256" key="2">
    <source>
        <dbReference type="SAM" id="SignalP"/>
    </source>
</evidence>
<feature type="compositionally biased region" description="Polar residues" evidence="1">
    <location>
        <begin position="230"/>
        <end position="249"/>
    </location>
</feature>
<sequence>MTLSPRRLIAVLSLGLAVAMLGGCLTTADAPTPPLAPPVTAGTTEPLRFGELSLGSMRRGMEIGRHVWDIDCAPPYDEVYWTSGAGMRRGATFDERFAEAMTGAGFDVVGRPGGPDSPGGNLGRARFTVQGDLRDVKLELCRRTNWLTGADKGVSGTGRARVDWTVYDARSGRLVHRVSTSGIGRQERGVPQGDTLLVEEAFAAATERLAADPGFRAVLARGAAVTARVSSTGGASPVSLTPRLTQSSPPLADDNGPETPRLHAALTIRTPPTDGSAAEDPTTRAGTARLRVGQGHGLVIGEVDGETGRESVLLVPDAPPGGTVAVRPARGVVLTGIVEGRDAASGLALVRVPARLTAVPVRGGTVAVSEPVSVAMRQGSESALGLVGAIRPDPARGIDVIQADLGALGLLGASVEAGDPLLDEAGAVVGLALGPGGLSAAVPPGLAAFVPLGPLLGRLGVDLLEEGPRLRQPAARVPSHPRRSRVAVPDEELDEAEDPPT</sequence>